<organism evidence="2 3">
    <name type="scientific">Sorangium cellulosum</name>
    <name type="common">Polyangium cellulosum</name>
    <dbReference type="NCBI Taxonomy" id="56"/>
    <lineage>
        <taxon>Bacteria</taxon>
        <taxon>Pseudomonadati</taxon>
        <taxon>Myxococcota</taxon>
        <taxon>Polyangia</taxon>
        <taxon>Polyangiales</taxon>
        <taxon>Polyangiaceae</taxon>
        <taxon>Sorangium</taxon>
    </lineage>
</organism>
<evidence type="ECO:0000313" key="3">
    <source>
        <dbReference type="Proteomes" id="UP000295781"/>
    </source>
</evidence>
<dbReference type="NCBIfam" id="TIGR00702">
    <property type="entry name" value="YcaO-type kinase domain"/>
    <property type="match status" value="1"/>
</dbReference>
<dbReference type="InterPro" id="IPR003776">
    <property type="entry name" value="YcaO-like_dom"/>
</dbReference>
<dbReference type="Gene3D" id="3.90.930.60">
    <property type="match status" value="1"/>
</dbReference>
<sequence length="734" mass="80238">MRPSPLARVLELKRHLRAAVFDEERVFLVGEADQFMLRGALYRLVVPLVDGRRSIAAILDQLDGQASPPEILYALTMLEERGYAAEVSPSPSPEAGFWQALGLDAPRAAERLAATAVAVEAVGDEDPAPLAAALEAAGLRVERGAPVRVVATVDYLDDALDDHNRRALAERQRWLLVKPGGASPWLGPMFRPGAGPCWACLAARLRLNRPVEGFLRARGRALPAPPRLGARAGVRAGLDLAALALARWIAGGAQGAVDDRLLTLDPGRLEIVHHAVVRRPQCPACGDPGLVGRRARQPVALQSRPKQFTDDGGHRTLAPEETYARLAHHISPVTGVVASLGPAAGRDHPLRPVFAAAYRVCPTTDTPDFTDFHRQSAGKGRTAAQSRASALCEALERQSAAFQGDEARVRARLSDLGGAAVHPRDLLGFSEAQYAQREAWNARGDDPRRAVPLPFDERVALDWTPVWSLTHARLRYVPTAYCYVHTPTPPGERFCHHDPNGHAAGNCLEEAILQAFLELVERDAIAVWWYNRLRRPGVDLQSFDEPYFDALKRHYEGMGWALWALDLTHDLGIPTFAALARREDTGRFCVGFGCHLDASLGLSRALTELNQLFDPSCRSDPPWDARAIADPAYLLPDDGVPARARRDHPALAGDDLRDDVLGCVEAAARAGLETLVLDQTRPDIGLSAAQVIVPGLRHFWPRFGPGRLYDVPVRMGWLDRPLEEAQLNPVHLFL</sequence>
<evidence type="ECO:0000313" key="2">
    <source>
        <dbReference type="EMBL" id="AUX23790.1"/>
    </source>
</evidence>
<reference evidence="2 3" key="1">
    <citation type="submission" date="2015-09" db="EMBL/GenBank/DDBJ databases">
        <title>Sorangium comparison.</title>
        <authorList>
            <person name="Zaburannyi N."/>
            <person name="Bunk B."/>
            <person name="Overmann J."/>
            <person name="Mueller R."/>
        </authorList>
    </citation>
    <scope>NUCLEOTIDE SEQUENCE [LARGE SCALE GENOMIC DNA]</scope>
    <source>
        <strain evidence="2 3">So ceGT47</strain>
    </source>
</reference>
<dbReference type="Gene3D" id="3.40.50.720">
    <property type="entry name" value="NAD(P)-binding Rossmann-like Domain"/>
    <property type="match status" value="1"/>
</dbReference>
<feature type="domain" description="YcaO" evidence="1">
    <location>
        <begin position="378"/>
        <end position="734"/>
    </location>
</feature>
<dbReference type="Pfam" id="PF21084">
    <property type="entry name" value="WHD_DUF4423_like"/>
    <property type="match status" value="1"/>
</dbReference>
<dbReference type="RefSeq" id="WP_129349219.1">
    <property type="nucleotide sequence ID" value="NZ_CP012670.1"/>
</dbReference>
<name>A0A4P2Q3A2_SORCE</name>
<dbReference type="PANTHER" id="PTHR37809">
    <property type="entry name" value="RIBOSOMAL PROTEIN S12 METHYLTHIOTRANSFERASE ACCESSORY FACTOR YCAO"/>
    <property type="match status" value="1"/>
</dbReference>
<dbReference type="Gene3D" id="3.30.1330.230">
    <property type="match status" value="2"/>
</dbReference>
<dbReference type="PANTHER" id="PTHR37809:SF1">
    <property type="entry name" value="RIBOSOMAL PROTEIN S12 METHYLTHIOTRANSFERASE ACCESSORY FACTOR YCAO"/>
    <property type="match status" value="1"/>
</dbReference>
<dbReference type="Gene3D" id="3.30.40.250">
    <property type="match status" value="1"/>
</dbReference>
<dbReference type="Gene3D" id="3.30.160.660">
    <property type="match status" value="1"/>
</dbReference>
<accession>A0A4P2Q3A2</accession>
<evidence type="ECO:0000259" key="1">
    <source>
        <dbReference type="PROSITE" id="PS51664"/>
    </source>
</evidence>
<dbReference type="Pfam" id="PF02624">
    <property type="entry name" value="YcaO"/>
    <property type="match status" value="1"/>
</dbReference>
<dbReference type="InterPro" id="IPR049274">
    <property type="entry name" value="LynD/TruD_wHTH-like"/>
</dbReference>
<dbReference type="NCBIfam" id="TIGR03882">
    <property type="entry name" value="cyclo_dehyd_2"/>
    <property type="match status" value="1"/>
</dbReference>
<gene>
    <name evidence="2" type="ORF">SOCEGT47_043200</name>
</gene>
<dbReference type="InterPro" id="IPR022291">
    <property type="entry name" value="Bacteriocin_synth_cyclodeHase"/>
</dbReference>
<dbReference type="AlphaFoldDB" id="A0A4P2Q3A2"/>
<dbReference type="PROSITE" id="PS51664">
    <property type="entry name" value="YCAO"/>
    <property type="match status" value="1"/>
</dbReference>
<protein>
    <recommendedName>
        <fullName evidence="1">YcaO domain-containing protein</fullName>
    </recommendedName>
</protein>
<dbReference type="Proteomes" id="UP000295781">
    <property type="component" value="Chromosome"/>
</dbReference>
<proteinExistence type="predicted"/>
<dbReference type="EMBL" id="CP012670">
    <property type="protein sequence ID" value="AUX23790.1"/>
    <property type="molecule type" value="Genomic_DNA"/>
</dbReference>
<dbReference type="OrthoDB" id="5380721at2"/>